<dbReference type="Gene3D" id="3.60.10.10">
    <property type="entry name" value="Endonuclease/exonuclease/phosphatase"/>
    <property type="match status" value="1"/>
</dbReference>
<reference evidence="2 3" key="1">
    <citation type="journal article" date="2010" name="Nature">
        <title>Genome sequencing and analysis of the model grass Brachypodium distachyon.</title>
        <authorList>
            <consortium name="International Brachypodium Initiative"/>
        </authorList>
    </citation>
    <scope>NUCLEOTIDE SEQUENCE [LARGE SCALE GENOMIC DNA]</scope>
    <source>
        <strain evidence="2 3">Bd21</strain>
    </source>
</reference>
<dbReference type="AlphaFoldDB" id="A0A0Q3JJ67"/>
<feature type="domain" description="Endonuclease/exonuclease/phosphatase" evidence="1">
    <location>
        <begin position="96"/>
        <end position="214"/>
    </location>
</feature>
<dbReference type="Gramene" id="KQJ98320">
    <property type="protein sequence ID" value="KQJ98320"/>
    <property type="gene ID" value="BRADI_3g36433v3"/>
</dbReference>
<dbReference type="SUPFAM" id="SSF56219">
    <property type="entry name" value="DNase I-like"/>
    <property type="match status" value="1"/>
</dbReference>
<evidence type="ECO:0000313" key="4">
    <source>
        <dbReference type="Proteomes" id="UP000008810"/>
    </source>
</evidence>
<dbReference type="EMBL" id="CM000882">
    <property type="protein sequence ID" value="KQJ98320.2"/>
    <property type="molecule type" value="Genomic_DNA"/>
</dbReference>
<dbReference type="GO" id="GO:0003824">
    <property type="term" value="F:catalytic activity"/>
    <property type="evidence" value="ECO:0007669"/>
    <property type="project" value="InterPro"/>
</dbReference>
<evidence type="ECO:0000259" key="1">
    <source>
        <dbReference type="Pfam" id="PF03372"/>
    </source>
</evidence>
<feature type="non-terminal residue" evidence="2">
    <location>
        <position position="226"/>
    </location>
</feature>
<reference evidence="2" key="2">
    <citation type="submission" date="2017-06" db="EMBL/GenBank/DDBJ databases">
        <title>WGS assembly of Brachypodium distachyon.</title>
        <authorList>
            <consortium name="The International Brachypodium Initiative"/>
            <person name="Lucas S."/>
            <person name="Harmon-Smith M."/>
            <person name="Lail K."/>
            <person name="Tice H."/>
            <person name="Grimwood J."/>
            <person name="Bruce D."/>
            <person name="Barry K."/>
            <person name="Shu S."/>
            <person name="Lindquist E."/>
            <person name="Wang M."/>
            <person name="Pitluck S."/>
            <person name="Vogel J.P."/>
            <person name="Garvin D.F."/>
            <person name="Mockler T.C."/>
            <person name="Schmutz J."/>
            <person name="Rokhsar D."/>
            <person name="Bevan M.W."/>
        </authorList>
    </citation>
    <scope>NUCLEOTIDE SEQUENCE</scope>
    <source>
        <strain evidence="2">Bd21</strain>
    </source>
</reference>
<dbReference type="PANTHER" id="PTHR33710">
    <property type="entry name" value="BNAC02G09200D PROTEIN"/>
    <property type="match status" value="1"/>
</dbReference>
<gene>
    <name evidence="2" type="ORF">BRADI_3g36433v3</name>
</gene>
<accession>A0A0Q3JJ67</accession>
<dbReference type="Pfam" id="PF03372">
    <property type="entry name" value="Exo_endo_phos"/>
    <property type="match status" value="1"/>
</dbReference>
<organism evidence="2">
    <name type="scientific">Brachypodium distachyon</name>
    <name type="common">Purple false brome</name>
    <name type="synonym">Trachynia distachya</name>
    <dbReference type="NCBI Taxonomy" id="15368"/>
    <lineage>
        <taxon>Eukaryota</taxon>
        <taxon>Viridiplantae</taxon>
        <taxon>Streptophyta</taxon>
        <taxon>Embryophyta</taxon>
        <taxon>Tracheophyta</taxon>
        <taxon>Spermatophyta</taxon>
        <taxon>Magnoliopsida</taxon>
        <taxon>Liliopsida</taxon>
        <taxon>Poales</taxon>
        <taxon>Poaceae</taxon>
        <taxon>BOP clade</taxon>
        <taxon>Pooideae</taxon>
        <taxon>Stipodae</taxon>
        <taxon>Brachypodieae</taxon>
        <taxon>Brachypodium</taxon>
    </lineage>
</organism>
<dbReference type="EnsemblPlants" id="KQJ98320">
    <property type="protein sequence ID" value="KQJ98320"/>
    <property type="gene ID" value="BRADI_3g36433v3"/>
</dbReference>
<dbReference type="Proteomes" id="UP000008810">
    <property type="component" value="Chromosome 3"/>
</dbReference>
<reference evidence="3" key="3">
    <citation type="submission" date="2018-08" db="UniProtKB">
        <authorList>
            <consortium name="EnsemblPlants"/>
        </authorList>
    </citation>
    <scope>IDENTIFICATION</scope>
    <source>
        <strain evidence="3">cv. Bd21</strain>
    </source>
</reference>
<evidence type="ECO:0000313" key="2">
    <source>
        <dbReference type="EMBL" id="KQJ98320.2"/>
    </source>
</evidence>
<dbReference type="InParanoid" id="A0A0Q3JJ67"/>
<keyword evidence="4" id="KW-1185">Reference proteome</keyword>
<protein>
    <recommendedName>
        <fullName evidence="1">Endonuclease/exonuclease/phosphatase domain-containing protein</fullName>
    </recommendedName>
</protein>
<evidence type="ECO:0000313" key="3">
    <source>
        <dbReference type="EnsemblPlants" id="KQJ98320"/>
    </source>
</evidence>
<proteinExistence type="predicted"/>
<dbReference type="PANTHER" id="PTHR33710:SF48">
    <property type="entry name" value="OS02G0307075 PROTEIN"/>
    <property type="match status" value="1"/>
</dbReference>
<dbReference type="OrthoDB" id="1267182at2759"/>
<dbReference type="InterPro" id="IPR036691">
    <property type="entry name" value="Endo/exonu/phosph_ase_sf"/>
</dbReference>
<name>A0A0Q3JJ67_BRADI</name>
<sequence length="226" mass="25473">MEDSSRSFALVCWNVRGLGDVLVKNNLSDNIASFKCASFLPPQFDSVAQLDAISSAGGLLIAWNSRMFRCTNQIISNRSISIQFSSELSDINFWATNVYGPTAVEEQDEFFQDLMDINQSISGPWILAGDFNIVRSVDDRNYGNASFSETYKFGNLLRDIQVQEIPLTDRNFTWSNMQEVPILTRIDRCFINADWDSVLPNSMLRSLPRTTSDHFPLCLEASTSIP</sequence>
<dbReference type="InterPro" id="IPR005135">
    <property type="entry name" value="Endo/exonuclease/phosphatase"/>
</dbReference>